<reference evidence="1 2" key="1">
    <citation type="submission" date="2013-10" db="EMBL/GenBank/DDBJ databases">
        <title>Salinisphaera halophila YIM 95161 Genome Sequencing.</title>
        <authorList>
            <person name="Lai Q."/>
            <person name="Li C."/>
            <person name="Shao Z."/>
        </authorList>
    </citation>
    <scope>NUCLEOTIDE SEQUENCE [LARGE SCALE GENOMIC DNA]</scope>
    <source>
        <strain evidence="1 2">YIM 95161</strain>
    </source>
</reference>
<sequence length="111" mass="12525">MSTRHFLLTHDGAIEEFSEDEASAVAEGKQDLPRFADRRLRYVQVDFDDNVNDDGEIHVRTLGAIVSFDEDGHLRDANRASGEADALSEFEHDACVQYALRETIHQSYALN</sequence>
<protein>
    <submittedName>
        <fullName evidence="1">Uncharacterized protein</fullName>
    </submittedName>
</protein>
<evidence type="ECO:0000313" key="2">
    <source>
        <dbReference type="Proteomes" id="UP000285123"/>
    </source>
</evidence>
<dbReference type="OrthoDB" id="7063690at2"/>
<comment type="caution">
    <text evidence="1">The sequence shown here is derived from an EMBL/GenBank/DDBJ whole genome shotgun (WGS) entry which is preliminary data.</text>
</comment>
<dbReference type="RefSeq" id="WP_123592669.1">
    <property type="nucleotide sequence ID" value="NZ_AYKF01000150.1"/>
</dbReference>
<organism evidence="1 2">
    <name type="scientific">Salinisphaera orenii YIM 95161</name>
    <dbReference type="NCBI Taxonomy" id="1051139"/>
    <lineage>
        <taxon>Bacteria</taxon>
        <taxon>Pseudomonadati</taxon>
        <taxon>Pseudomonadota</taxon>
        <taxon>Gammaproteobacteria</taxon>
        <taxon>Salinisphaerales</taxon>
        <taxon>Salinisphaeraceae</taxon>
        <taxon>Salinisphaera</taxon>
    </lineage>
</organism>
<dbReference type="AlphaFoldDB" id="A0A423PDA9"/>
<evidence type="ECO:0000313" key="1">
    <source>
        <dbReference type="EMBL" id="ROO22388.1"/>
    </source>
</evidence>
<dbReference type="EMBL" id="AYKF01000150">
    <property type="protein sequence ID" value="ROO22388.1"/>
    <property type="molecule type" value="Genomic_DNA"/>
</dbReference>
<name>A0A423PDA9_9GAMM</name>
<gene>
    <name evidence="1" type="ORF">SAHL_17445</name>
</gene>
<accession>A0A423PDA9</accession>
<dbReference type="Proteomes" id="UP000285123">
    <property type="component" value="Unassembled WGS sequence"/>
</dbReference>
<proteinExistence type="predicted"/>